<dbReference type="EMBL" id="JAATIP010000032">
    <property type="protein sequence ID" value="KAF4389002.1"/>
    <property type="molecule type" value="Genomic_DNA"/>
</dbReference>
<evidence type="ECO:0000256" key="6">
    <source>
        <dbReference type="ARBA" id="ARBA00022989"/>
    </source>
</evidence>
<evidence type="ECO:0000256" key="5">
    <source>
        <dbReference type="ARBA" id="ARBA00022723"/>
    </source>
</evidence>
<dbReference type="GO" id="GO:0004497">
    <property type="term" value="F:monooxygenase activity"/>
    <property type="evidence" value="ECO:0007669"/>
    <property type="project" value="UniProtKB-KW"/>
</dbReference>
<reference evidence="14 15" key="1">
    <citation type="journal article" date="2020" name="bioRxiv">
        <title>Sequence and annotation of 42 cannabis genomes reveals extensive copy number variation in cannabinoid synthesis and pathogen resistance genes.</title>
        <authorList>
            <person name="Mckernan K.J."/>
            <person name="Helbert Y."/>
            <person name="Kane L.T."/>
            <person name="Ebling H."/>
            <person name="Zhang L."/>
            <person name="Liu B."/>
            <person name="Eaton Z."/>
            <person name="Mclaughlin S."/>
            <person name="Kingan S."/>
            <person name="Baybayan P."/>
            <person name="Concepcion G."/>
            <person name="Jordan M."/>
            <person name="Riva A."/>
            <person name="Barbazuk W."/>
            <person name="Harkins T."/>
        </authorList>
    </citation>
    <scope>NUCLEOTIDE SEQUENCE [LARGE SCALE GENOMIC DNA]</scope>
    <source>
        <strain evidence="15">cv. Jamaican Lion 4</strain>
        <tissue evidence="14">Leaf</tissue>
    </source>
</reference>
<keyword evidence="8 11" id="KW-0408">Iron</keyword>
<comment type="cofactor">
    <cofactor evidence="11">
        <name>heme</name>
        <dbReference type="ChEBI" id="CHEBI:30413"/>
    </cofactor>
</comment>
<evidence type="ECO:0000313" key="15">
    <source>
        <dbReference type="Proteomes" id="UP000525078"/>
    </source>
</evidence>
<feature type="binding site" description="axial binding residue" evidence="11">
    <location>
        <position position="425"/>
    </location>
    <ligand>
        <name>heme</name>
        <dbReference type="ChEBI" id="CHEBI:30413"/>
    </ligand>
    <ligandPart>
        <name>Fe</name>
        <dbReference type="ChEBI" id="CHEBI:18248"/>
    </ligandPart>
</feature>
<evidence type="ECO:0000256" key="9">
    <source>
        <dbReference type="ARBA" id="ARBA00023033"/>
    </source>
</evidence>
<comment type="caution">
    <text evidence="14">The sequence shown here is derived from an EMBL/GenBank/DDBJ whole genome shotgun (WGS) entry which is preliminary data.</text>
</comment>
<name>A0A7J6H1B8_CANSA</name>
<sequence>MELVSEVMMTSYYLLLTLIILTVVFSFKTKKRHYKNLPPTPPSLPIIGHLHLVKPPLHRALRNLSTKYGDVFSLRFGFRQVVVVSSPSVVEECFTKNDVILANRPQLLAAKHIGYNSTNMVDTPYGDHWRNLRRIGATEIFSSGRLNLFVGIRRDEVELKSMLQELLYNILMRMVAGKRCDNNDMVNKEEARRYRDTLRVALGLAGAGNSADFLPFLNWIPNSFEKKVKKVGKKLDSLVEGLIKEHRSSRDKNRNTIIEHLLSLQESQPEYYTDQIIKGFVLVIFAAGMDTSAATLEWVMANLLNYPHVLKKVKDEIDSQIGQQQLINESDLSKLPYLQCVISETLRLYPAGPLLVPHYSSNDCTISGYDVPRGTILLVNAWAIHRDSKLWKDADSFIPERFENINSENNEGYKLMPFGLGRRACPGKSLAQRMMGLTLGSLIQCFDWKRIDDNEIDMVEGNGLTMPKAVPLEAMCKPRPIMEFLL</sequence>
<keyword evidence="7 12" id="KW-0560">Oxidoreductase</keyword>
<dbReference type="SUPFAM" id="SSF48264">
    <property type="entry name" value="Cytochrome P450"/>
    <property type="match status" value="1"/>
</dbReference>
<dbReference type="InterPro" id="IPR001128">
    <property type="entry name" value="Cyt_P450"/>
</dbReference>
<evidence type="ECO:0000256" key="1">
    <source>
        <dbReference type="ARBA" id="ARBA00004167"/>
    </source>
</evidence>
<evidence type="ECO:0000256" key="10">
    <source>
        <dbReference type="ARBA" id="ARBA00023136"/>
    </source>
</evidence>
<dbReference type="AlphaFoldDB" id="A0A7J6H1B8"/>
<dbReference type="InterPro" id="IPR017972">
    <property type="entry name" value="Cyt_P450_CS"/>
</dbReference>
<feature type="transmembrane region" description="Helical" evidence="13">
    <location>
        <begin position="12"/>
        <end position="29"/>
    </location>
</feature>
<evidence type="ECO:0000256" key="13">
    <source>
        <dbReference type="SAM" id="Phobius"/>
    </source>
</evidence>
<evidence type="ECO:0000256" key="3">
    <source>
        <dbReference type="ARBA" id="ARBA00022617"/>
    </source>
</evidence>
<protein>
    <recommendedName>
        <fullName evidence="16">Cytochrome P450</fullName>
    </recommendedName>
</protein>
<dbReference type="PROSITE" id="PS00086">
    <property type="entry name" value="CYTOCHROME_P450"/>
    <property type="match status" value="1"/>
</dbReference>
<dbReference type="PANTHER" id="PTHR47947">
    <property type="entry name" value="CYTOCHROME P450 82C3-RELATED"/>
    <property type="match status" value="1"/>
</dbReference>
<evidence type="ECO:0000256" key="2">
    <source>
        <dbReference type="ARBA" id="ARBA00010617"/>
    </source>
</evidence>
<dbReference type="PANTHER" id="PTHR47947:SF62">
    <property type="entry name" value="CYTOCHROME P450, FAMILY 81, SUBFAMILY D, POLYPEPTIDE 5"/>
    <property type="match status" value="1"/>
</dbReference>
<dbReference type="Gene3D" id="1.10.630.10">
    <property type="entry name" value="Cytochrome P450"/>
    <property type="match status" value="1"/>
</dbReference>
<dbReference type="GO" id="GO:0005506">
    <property type="term" value="F:iron ion binding"/>
    <property type="evidence" value="ECO:0007669"/>
    <property type="project" value="InterPro"/>
</dbReference>
<keyword evidence="4 13" id="KW-0812">Transmembrane</keyword>
<dbReference type="PRINTS" id="PR00385">
    <property type="entry name" value="P450"/>
</dbReference>
<keyword evidence="6 13" id="KW-1133">Transmembrane helix</keyword>
<accession>A0A7J6H1B8</accession>
<dbReference type="Pfam" id="PF00067">
    <property type="entry name" value="p450"/>
    <property type="match status" value="1"/>
</dbReference>
<dbReference type="GO" id="GO:0016705">
    <property type="term" value="F:oxidoreductase activity, acting on paired donors, with incorporation or reduction of molecular oxygen"/>
    <property type="evidence" value="ECO:0007669"/>
    <property type="project" value="InterPro"/>
</dbReference>
<dbReference type="CDD" id="cd20653">
    <property type="entry name" value="CYP81"/>
    <property type="match status" value="1"/>
</dbReference>
<gene>
    <name evidence="14" type="ORF">F8388_026731</name>
</gene>
<comment type="subcellular location">
    <subcellularLocation>
        <location evidence="1">Membrane</location>
        <topology evidence="1">Single-pass membrane protein</topology>
    </subcellularLocation>
</comment>
<dbReference type="FunFam" id="1.10.630.10:FF:000023">
    <property type="entry name" value="Cytochrome P450 family protein"/>
    <property type="match status" value="1"/>
</dbReference>
<proteinExistence type="inferred from homology"/>
<keyword evidence="9 12" id="KW-0503">Monooxygenase</keyword>
<dbReference type="InterPro" id="IPR002401">
    <property type="entry name" value="Cyt_P450_E_grp-I"/>
</dbReference>
<evidence type="ECO:0000256" key="4">
    <source>
        <dbReference type="ARBA" id="ARBA00022692"/>
    </source>
</evidence>
<evidence type="ECO:0000256" key="7">
    <source>
        <dbReference type="ARBA" id="ARBA00023002"/>
    </source>
</evidence>
<evidence type="ECO:0000256" key="12">
    <source>
        <dbReference type="RuleBase" id="RU000461"/>
    </source>
</evidence>
<dbReference type="GO" id="GO:0020037">
    <property type="term" value="F:heme binding"/>
    <property type="evidence" value="ECO:0007669"/>
    <property type="project" value="InterPro"/>
</dbReference>
<evidence type="ECO:0008006" key="16">
    <source>
        <dbReference type="Google" id="ProtNLM"/>
    </source>
</evidence>
<comment type="similarity">
    <text evidence="2 12">Belongs to the cytochrome P450 family.</text>
</comment>
<keyword evidence="5 11" id="KW-0479">Metal-binding</keyword>
<evidence type="ECO:0000313" key="14">
    <source>
        <dbReference type="EMBL" id="KAF4389002.1"/>
    </source>
</evidence>
<organism evidence="14 15">
    <name type="scientific">Cannabis sativa</name>
    <name type="common">Hemp</name>
    <name type="synonym">Marijuana</name>
    <dbReference type="NCBI Taxonomy" id="3483"/>
    <lineage>
        <taxon>Eukaryota</taxon>
        <taxon>Viridiplantae</taxon>
        <taxon>Streptophyta</taxon>
        <taxon>Embryophyta</taxon>
        <taxon>Tracheophyta</taxon>
        <taxon>Spermatophyta</taxon>
        <taxon>Magnoliopsida</taxon>
        <taxon>eudicotyledons</taxon>
        <taxon>Gunneridae</taxon>
        <taxon>Pentapetalae</taxon>
        <taxon>rosids</taxon>
        <taxon>fabids</taxon>
        <taxon>Rosales</taxon>
        <taxon>Cannabaceae</taxon>
        <taxon>Cannabis</taxon>
    </lineage>
</organism>
<dbReference type="InterPro" id="IPR050651">
    <property type="entry name" value="Plant_Cytochrome_P450_Monoox"/>
</dbReference>
<keyword evidence="10 13" id="KW-0472">Membrane</keyword>
<dbReference type="InterPro" id="IPR036396">
    <property type="entry name" value="Cyt_P450_sf"/>
</dbReference>
<dbReference type="PRINTS" id="PR00463">
    <property type="entry name" value="EP450I"/>
</dbReference>
<dbReference type="GO" id="GO:0016020">
    <property type="term" value="C:membrane"/>
    <property type="evidence" value="ECO:0007669"/>
    <property type="project" value="UniProtKB-SubCell"/>
</dbReference>
<evidence type="ECO:0000256" key="11">
    <source>
        <dbReference type="PIRSR" id="PIRSR602401-1"/>
    </source>
</evidence>
<dbReference type="Proteomes" id="UP000525078">
    <property type="component" value="Unassembled WGS sequence"/>
</dbReference>
<evidence type="ECO:0000256" key="8">
    <source>
        <dbReference type="ARBA" id="ARBA00023004"/>
    </source>
</evidence>
<keyword evidence="3 11" id="KW-0349">Heme</keyword>